<reference evidence="1" key="1">
    <citation type="submission" date="2021-05" db="EMBL/GenBank/DDBJ databases">
        <title>Comparative genomics of three Colletotrichum scovillei strains and genetic complementation revealed genes involved fungal growth and virulence on chili pepper.</title>
        <authorList>
            <person name="Hsieh D.-K."/>
            <person name="Chuang S.-C."/>
            <person name="Chen C.-Y."/>
            <person name="Chao Y.-T."/>
            <person name="Lu M.-Y.J."/>
            <person name="Lee M.-H."/>
            <person name="Shih M.-C."/>
        </authorList>
    </citation>
    <scope>NUCLEOTIDE SEQUENCE</scope>
    <source>
        <strain evidence="1">Coll-153</strain>
    </source>
</reference>
<sequence length="48" mass="5569">MYWVKQARQSPVPIPSDYPVRCTDAKYVIRKSFAECENRHNAALLRCG</sequence>
<dbReference type="AlphaFoldDB" id="A0A9P7QYF8"/>
<protein>
    <submittedName>
        <fullName evidence="1">Uncharacterized protein</fullName>
    </submittedName>
</protein>
<comment type="caution">
    <text evidence="1">The sequence shown here is derived from an EMBL/GenBank/DDBJ whole genome shotgun (WGS) entry which is preliminary data.</text>
</comment>
<organism evidence="1 2">
    <name type="scientific">Colletotrichum scovillei</name>
    <dbReference type="NCBI Taxonomy" id="1209932"/>
    <lineage>
        <taxon>Eukaryota</taxon>
        <taxon>Fungi</taxon>
        <taxon>Dikarya</taxon>
        <taxon>Ascomycota</taxon>
        <taxon>Pezizomycotina</taxon>
        <taxon>Sordariomycetes</taxon>
        <taxon>Hypocreomycetidae</taxon>
        <taxon>Glomerellales</taxon>
        <taxon>Glomerellaceae</taxon>
        <taxon>Colletotrichum</taxon>
        <taxon>Colletotrichum acutatum species complex</taxon>
    </lineage>
</organism>
<evidence type="ECO:0000313" key="2">
    <source>
        <dbReference type="Proteomes" id="UP000699042"/>
    </source>
</evidence>
<gene>
    <name evidence="1" type="ORF">JMJ77_009584</name>
</gene>
<accession>A0A9P7QYF8</accession>
<keyword evidence="2" id="KW-1185">Reference proteome</keyword>
<dbReference type="EMBL" id="JAESDN010000009">
    <property type="protein sequence ID" value="KAG7045503.1"/>
    <property type="molecule type" value="Genomic_DNA"/>
</dbReference>
<proteinExistence type="predicted"/>
<dbReference type="Proteomes" id="UP000699042">
    <property type="component" value="Unassembled WGS sequence"/>
</dbReference>
<name>A0A9P7QYF8_9PEZI</name>
<evidence type="ECO:0000313" key="1">
    <source>
        <dbReference type="EMBL" id="KAG7045503.1"/>
    </source>
</evidence>